<dbReference type="GO" id="GO:0005802">
    <property type="term" value="C:trans-Golgi network"/>
    <property type="evidence" value="ECO:0007669"/>
    <property type="project" value="InterPro"/>
</dbReference>
<organism evidence="2 3">
    <name type="scientific">Capsaspora owczarzaki (strain ATCC 30864)</name>
    <dbReference type="NCBI Taxonomy" id="595528"/>
    <lineage>
        <taxon>Eukaryota</taxon>
        <taxon>Filasterea</taxon>
        <taxon>Capsaspora</taxon>
    </lineage>
</organism>
<feature type="region of interest" description="Disordered" evidence="1">
    <location>
        <begin position="162"/>
        <end position="232"/>
    </location>
</feature>
<evidence type="ECO:0000313" key="2">
    <source>
        <dbReference type="EMBL" id="KJE89652.1"/>
    </source>
</evidence>
<accession>A0A0D2VI89</accession>
<evidence type="ECO:0000256" key="1">
    <source>
        <dbReference type="SAM" id="MobiDB-lite"/>
    </source>
</evidence>
<dbReference type="RefSeq" id="XP_004365960.1">
    <property type="nucleotide sequence ID" value="XM_004365903.2"/>
</dbReference>
<feature type="compositionally biased region" description="Polar residues" evidence="1">
    <location>
        <begin position="379"/>
        <end position="390"/>
    </location>
</feature>
<feature type="compositionally biased region" description="Low complexity" evidence="1">
    <location>
        <begin position="72"/>
        <end position="90"/>
    </location>
</feature>
<feature type="region of interest" description="Disordered" evidence="1">
    <location>
        <begin position="263"/>
        <end position="288"/>
    </location>
</feature>
<dbReference type="AlphaFoldDB" id="A0A0D2VI89"/>
<dbReference type="eggNOG" id="ENOG502QRCR">
    <property type="taxonomic scope" value="Eukaryota"/>
</dbReference>
<dbReference type="Pfam" id="PF15053">
    <property type="entry name" value="Njmu-R1"/>
    <property type="match status" value="2"/>
</dbReference>
<dbReference type="STRING" id="595528.A0A0D2VI89"/>
<reference evidence="3" key="1">
    <citation type="submission" date="2011-02" db="EMBL/GenBank/DDBJ databases">
        <title>The Genome Sequence of Capsaspora owczarzaki ATCC 30864.</title>
        <authorList>
            <person name="Russ C."/>
            <person name="Cuomo C."/>
            <person name="Burger G."/>
            <person name="Gray M.W."/>
            <person name="Holland P.W.H."/>
            <person name="King N."/>
            <person name="Lang F.B.F."/>
            <person name="Roger A.J."/>
            <person name="Ruiz-Trillo I."/>
            <person name="Young S.K."/>
            <person name="Zeng Q."/>
            <person name="Gargeya S."/>
            <person name="Alvarado L."/>
            <person name="Berlin A."/>
            <person name="Chapman S.B."/>
            <person name="Chen Z."/>
            <person name="Freedman E."/>
            <person name="Gellesch M."/>
            <person name="Goldberg J."/>
            <person name="Griggs A."/>
            <person name="Gujja S."/>
            <person name="Heilman E."/>
            <person name="Heiman D."/>
            <person name="Howarth C."/>
            <person name="Mehta T."/>
            <person name="Neiman D."/>
            <person name="Pearson M."/>
            <person name="Roberts A."/>
            <person name="Saif S."/>
            <person name="Shea T."/>
            <person name="Shenoy N."/>
            <person name="Sisk P."/>
            <person name="Stolte C."/>
            <person name="Sykes S."/>
            <person name="White J."/>
            <person name="Yandava C."/>
            <person name="Haas B."/>
            <person name="Nusbaum C."/>
            <person name="Birren B."/>
        </authorList>
    </citation>
    <scope>NUCLEOTIDE SEQUENCE</scope>
    <source>
        <strain evidence="3">ATCC 30864</strain>
    </source>
</reference>
<dbReference type="GO" id="GO:0099041">
    <property type="term" value="P:vesicle tethering to Golgi"/>
    <property type="evidence" value="ECO:0007669"/>
    <property type="project" value="InterPro"/>
</dbReference>
<proteinExistence type="predicted"/>
<name>A0A0D2VI89_CAPO3</name>
<gene>
    <name evidence="2" type="ORF">CAOG_001089</name>
</gene>
<keyword evidence="3" id="KW-1185">Reference proteome</keyword>
<dbReference type="PANTHER" id="PTHR14416">
    <property type="entry name" value="PROTEIN NJMU-R1"/>
    <property type="match status" value="1"/>
</dbReference>
<dbReference type="InParanoid" id="A0A0D2VI89"/>
<feature type="region of interest" description="Disordered" evidence="1">
    <location>
        <begin position="379"/>
        <end position="399"/>
    </location>
</feature>
<dbReference type="PANTHER" id="PTHR14416:SF2">
    <property type="entry name" value="PROTEIN NJMU-R1"/>
    <property type="match status" value="1"/>
</dbReference>
<dbReference type="InterPro" id="IPR028280">
    <property type="entry name" value="Njmu-R1"/>
</dbReference>
<evidence type="ECO:0000313" key="3">
    <source>
        <dbReference type="Proteomes" id="UP000008743"/>
    </source>
</evidence>
<dbReference type="Proteomes" id="UP000008743">
    <property type="component" value="Unassembled WGS sequence"/>
</dbReference>
<feature type="region of interest" description="Disordered" evidence="1">
    <location>
        <begin position="72"/>
        <end position="93"/>
    </location>
</feature>
<dbReference type="OrthoDB" id="20238at2759"/>
<protein>
    <submittedName>
        <fullName evidence="2">Uncharacterized protein</fullName>
    </submittedName>
</protein>
<sequence length="726" mass="77357">MDSDSDAPPRELHSAYALYSFHANRIKVVPSPGAATATATAAAAAATATANSDDDQPAPDSDLSLAQPHHLLHTQQAQQPQQTQQPQQQQSAVGEFLTRESLVNSDFTLTLIAANLSIEAEQELKTFIAKRLLKGSIYAGSGNVAQVDPAVARTMLTLALQHEQPPSPSGNGHRQGHSQGHGHGSDILAGDHASPAPSNGAMDYQLLHPDGQPAKHNAMHTGDVRRPSFSVAPPDASKLSLPVLTYYTLLRGSRELSALSLQFPTDGGDASSRSVATPDVDDDPLNQSGSYRSDEYLLCLVHVLSPKAADALASDAVSPFDLFRSDLDRFSHSLSLLLPARLPDPATAMRQLGRDWTAAGAGTPRPRGQSFQAALPSSYQSGLQSDSAPPSSHGDAPTSLAHQLSSFGPLDMIAATAQSPVLSAWLASAVPDVLARLDEWVDLCLQYFPRTVRTLPANVLDHVLFACLCGTNVEVTVESSAELRSSLAAAVADLAKFAGAVGFAQLNALLDHSSHNPVSSSVPTPADAPQLPAELTSSLSCVVAPNLIVRVGTTNSQGLVLGPHGPVPMPVTPSNPSNLRAKALKLRVAEQTEPDMLPPHIPTPTVAVKMEDGQPDPLFADLPESCREFATELRLALFSAPDPLVLRHALDLYKLRVTQEMNHFKRLVRQAEVDHYALYRASEFLERCGLGAILLRAVSSFDVLSSEEADVLKALTWFQSRQQPLV</sequence>
<dbReference type="EMBL" id="KE346360">
    <property type="protein sequence ID" value="KJE89652.1"/>
    <property type="molecule type" value="Genomic_DNA"/>
</dbReference>